<gene>
    <name evidence="2" type="ORF">X970_10450</name>
</gene>
<evidence type="ECO:0000256" key="1">
    <source>
        <dbReference type="SAM" id="Phobius"/>
    </source>
</evidence>
<keyword evidence="1" id="KW-0472">Membrane</keyword>
<organism evidence="2 3">
    <name type="scientific">Pseudomonas monteilii SB3101</name>
    <dbReference type="NCBI Taxonomy" id="1435058"/>
    <lineage>
        <taxon>Bacteria</taxon>
        <taxon>Pseudomonadati</taxon>
        <taxon>Pseudomonadota</taxon>
        <taxon>Gammaproteobacteria</taxon>
        <taxon>Pseudomonadales</taxon>
        <taxon>Pseudomonadaceae</taxon>
        <taxon>Pseudomonas</taxon>
    </lineage>
</organism>
<evidence type="ECO:0000313" key="2">
    <source>
        <dbReference type="EMBL" id="AHC91064.1"/>
    </source>
</evidence>
<keyword evidence="1" id="KW-0812">Transmembrane</keyword>
<sequence length="39" mass="4368">MQTSGTLWKQPETGLFLRSAHVIEAGMQILMFFLAIAMV</sequence>
<accession>V9V690</accession>
<dbReference type="Proteomes" id="UP000018660">
    <property type="component" value="Chromosome"/>
</dbReference>
<evidence type="ECO:0000313" key="3">
    <source>
        <dbReference type="Proteomes" id="UP000018660"/>
    </source>
</evidence>
<dbReference type="HOGENOM" id="CLU_3315596_0_0_6"/>
<protein>
    <submittedName>
        <fullName evidence="2">Uncharacterized protein</fullName>
    </submittedName>
</protein>
<name>V9V690_9PSED</name>
<keyword evidence="1" id="KW-1133">Transmembrane helix</keyword>
<feature type="transmembrane region" description="Helical" evidence="1">
    <location>
        <begin position="20"/>
        <end position="38"/>
    </location>
</feature>
<dbReference type="AlphaFoldDB" id="V9V690"/>
<reference evidence="2 3" key="1">
    <citation type="submission" date="2013-12" db="EMBL/GenBank/DDBJ databases">
        <title>Complete Genomes of Pseudomonas monteilii SB3078 and SB3101, two Benzene, Toluene and Ethylbenzene Degrading Bacteria used for Bioaugmentation.</title>
        <authorList>
            <person name="Dueholm M.S."/>
            <person name="Albertsen M."/>
            <person name="D'Imperio S."/>
            <person name="Tale V.P."/>
            <person name="Lewis D."/>
            <person name="Nilsen P.H."/>
            <person name="Nielsen J.L."/>
        </authorList>
    </citation>
    <scope>NUCLEOTIDE SEQUENCE [LARGE SCALE GENOMIC DNA]</scope>
    <source>
        <strain evidence="2 3">SB3101</strain>
    </source>
</reference>
<proteinExistence type="predicted"/>
<dbReference type="KEGG" id="pmot:X970_10450"/>
<dbReference type="EMBL" id="CP006979">
    <property type="protein sequence ID" value="AHC91064.1"/>
    <property type="molecule type" value="Genomic_DNA"/>
</dbReference>